<comment type="caution">
    <text evidence="2">The sequence shown here is derived from an EMBL/GenBank/DDBJ whole genome shotgun (WGS) entry which is preliminary data.</text>
</comment>
<evidence type="ECO:0000313" key="2">
    <source>
        <dbReference type="EMBL" id="KAB6339336.1"/>
    </source>
</evidence>
<proteinExistence type="predicted"/>
<gene>
    <name evidence="2" type="ORF">GAZ43_11365</name>
</gene>
<keyword evidence="1" id="KW-0472">Membrane</keyword>
<feature type="transmembrane region" description="Helical" evidence="1">
    <location>
        <begin position="59"/>
        <end position="82"/>
    </location>
</feature>
<accession>A0A6I0WEN4</accession>
<dbReference type="RefSeq" id="WP_004312743.1">
    <property type="nucleotide sequence ID" value="NZ_CABKPA010000035.1"/>
</dbReference>
<keyword evidence="1" id="KW-0812">Transmembrane</keyword>
<dbReference type="AlphaFoldDB" id="A0A6I0WEN4"/>
<dbReference type="Proteomes" id="UP000438288">
    <property type="component" value="Unassembled WGS sequence"/>
</dbReference>
<keyword evidence="1" id="KW-1133">Transmembrane helix</keyword>
<organism evidence="2 3">
    <name type="scientific">Bacteroides xylanisolvens</name>
    <dbReference type="NCBI Taxonomy" id="371601"/>
    <lineage>
        <taxon>Bacteria</taxon>
        <taxon>Pseudomonadati</taxon>
        <taxon>Bacteroidota</taxon>
        <taxon>Bacteroidia</taxon>
        <taxon>Bacteroidales</taxon>
        <taxon>Bacteroidaceae</taxon>
        <taxon>Bacteroides</taxon>
    </lineage>
</organism>
<name>A0A6I0WEN4_9BACE</name>
<sequence length="380" mass="45259">MNYIKFLNYLRSFDKELFEVTSKEQKEFLSTMKEPVDDIDRSFNQFRGRHFFYHTLKEIAAEIISFFALPVYVLYCLILYVFKPKQTQSYQAVGDFYKFEEIIPNTLRHEFDINNNVWNKGRMLSGSDVLLLIKIFFRHPVPCFVFKTAIKLSYYKYIIYCYSPKAIIVHNEASYAGSILTKYCNDLGIEHVNVMHGEKLFYLGNVYFRYNRCYVWGEHYKQMFLSLKAEATQFRIEIPESFNVDVENNFRKEYYSDYKYYLQIYDEAQLKSIIESLNFIVKNGQIYKFRPHPRFSNIKLLEELVDKSIIEYPKDVPILESIASTKHVIGSYTTVLNQAYYANIDVIFDDVTYKDTFDKLGDLNYIFAKEDTNKLSQYVK</sequence>
<evidence type="ECO:0000313" key="3">
    <source>
        <dbReference type="Proteomes" id="UP000438288"/>
    </source>
</evidence>
<dbReference type="EMBL" id="WDCP01000021">
    <property type="protein sequence ID" value="KAB6339336.1"/>
    <property type="molecule type" value="Genomic_DNA"/>
</dbReference>
<evidence type="ECO:0000256" key="1">
    <source>
        <dbReference type="SAM" id="Phobius"/>
    </source>
</evidence>
<reference evidence="2 3" key="1">
    <citation type="journal article" date="2019" name="Nat. Med.">
        <title>A library of human gut bacterial isolates paired with longitudinal multiomics data enables mechanistic microbiome research.</title>
        <authorList>
            <person name="Poyet M."/>
            <person name="Groussin M."/>
            <person name="Gibbons S.M."/>
            <person name="Avila-Pacheco J."/>
            <person name="Jiang X."/>
            <person name="Kearney S.M."/>
            <person name="Perrotta A.R."/>
            <person name="Berdy B."/>
            <person name="Zhao S."/>
            <person name="Lieberman T.D."/>
            <person name="Swanson P.K."/>
            <person name="Smith M."/>
            <person name="Roesemann S."/>
            <person name="Alexander J.E."/>
            <person name="Rich S.A."/>
            <person name="Livny J."/>
            <person name="Vlamakis H."/>
            <person name="Clish C."/>
            <person name="Bullock K."/>
            <person name="Deik A."/>
            <person name="Scott J."/>
            <person name="Pierce K.A."/>
            <person name="Xavier R.J."/>
            <person name="Alm E.J."/>
        </authorList>
    </citation>
    <scope>NUCLEOTIDE SEQUENCE [LARGE SCALE GENOMIC DNA]</scope>
    <source>
        <strain evidence="2 3">BIOML-A16</strain>
    </source>
</reference>
<protein>
    <submittedName>
        <fullName evidence="2">Uncharacterized protein</fullName>
    </submittedName>
</protein>